<reference evidence="1" key="1">
    <citation type="submission" date="2020-06" db="EMBL/GenBank/DDBJ databases">
        <title>Unique genomic features of the anaerobic methanotrophic archaea.</title>
        <authorList>
            <person name="Chadwick G.L."/>
            <person name="Skennerton C.T."/>
            <person name="Laso-Perez R."/>
            <person name="Leu A.O."/>
            <person name="Speth D.R."/>
            <person name="Yu H."/>
            <person name="Morgan-Lang C."/>
            <person name="Hatzenpichler R."/>
            <person name="Goudeau D."/>
            <person name="Malmstrom R."/>
            <person name="Brazelton W.J."/>
            <person name="Woyke T."/>
            <person name="Hallam S.J."/>
            <person name="Tyson G.W."/>
            <person name="Wegener G."/>
            <person name="Boetius A."/>
            <person name="Orphan V."/>
        </authorList>
    </citation>
    <scope>NUCLEOTIDE SEQUENCE</scope>
</reference>
<proteinExistence type="predicted"/>
<sequence>MSSGYNGRVVCTEVLVNCGRVYVVRRRADYGDLIAKDVVLARLMRSKPARSLAHRPR</sequence>
<evidence type="ECO:0000313" key="1">
    <source>
        <dbReference type="EMBL" id="QNO46801.1"/>
    </source>
</evidence>
<gene>
    <name evidence="1" type="ORF">DEIDBPHB_00050</name>
</gene>
<protein>
    <submittedName>
        <fullName evidence="1">Uncharacterized protein</fullName>
    </submittedName>
</protein>
<dbReference type="InterPro" id="IPR009006">
    <property type="entry name" value="Ala_racemase/Decarboxylase_C"/>
</dbReference>
<name>A0A7G9YFL7_9EURY</name>
<dbReference type="Gene3D" id="2.40.37.10">
    <property type="entry name" value="Lyase, Ornithine Decarboxylase, Chain A, domain 1"/>
    <property type="match status" value="1"/>
</dbReference>
<dbReference type="EMBL" id="MT631217">
    <property type="protein sequence ID" value="QNO46801.1"/>
    <property type="molecule type" value="Genomic_DNA"/>
</dbReference>
<organism evidence="1">
    <name type="scientific">Candidatus Methanogaster sp. ANME-2c ERB4</name>
    <dbReference type="NCBI Taxonomy" id="2759911"/>
    <lineage>
        <taxon>Archaea</taxon>
        <taxon>Methanobacteriati</taxon>
        <taxon>Methanobacteriota</taxon>
        <taxon>Stenosarchaea group</taxon>
        <taxon>Methanomicrobia</taxon>
        <taxon>Methanosarcinales</taxon>
        <taxon>ANME-2 cluster</taxon>
        <taxon>Candidatus Methanogasteraceae</taxon>
        <taxon>Candidatus Methanogaster</taxon>
    </lineage>
</organism>
<dbReference type="SUPFAM" id="SSF50621">
    <property type="entry name" value="Alanine racemase C-terminal domain-like"/>
    <property type="match status" value="1"/>
</dbReference>
<dbReference type="GO" id="GO:0003824">
    <property type="term" value="F:catalytic activity"/>
    <property type="evidence" value="ECO:0007669"/>
    <property type="project" value="InterPro"/>
</dbReference>
<accession>A0A7G9YFL7</accession>
<dbReference type="AlphaFoldDB" id="A0A7G9YFL7"/>